<dbReference type="SUPFAM" id="SSF47571">
    <property type="entry name" value="Cloroperoxidase"/>
    <property type="match status" value="1"/>
</dbReference>
<dbReference type="InterPro" id="IPR000028">
    <property type="entry name" value="Chloroperoxidase"/>
</dbReference>
<evidence type="ECO:0000256" key="3">
    <source>
        <dbReference type="ARBA" id="ARBA00022617"/>
    </source>
</evidence>
<dbReference type="PROSITE" id="PS51405">
    <property type="entry name" value="HEME_HALOPEROXIDASE"/>
    <property type="match status" value="1"/>
</dbReference>
<keyword evidence="3" id="KW-0349">Heme</keyword>
<accession>A0ABP1D5B1</accession>
<evidence type="ECO:0000256" key="9">
    <source>
        <dbReference type="SAM" id="SignalP"/>
    </source>
</evidence>
<evidence type="ECO:0000256" key="6">
    <source>
        <dbReference type="ARBA" id="ARBA00023004"/>
    </source>
</evidence>
<dbReference type="PANTHER" id="PTHR33577:SF1">
    <property type="entry name" value="HEME HALOPEROXIDASE FAMILY PROFILE DOMAIN-CONTAINING PROTEIN"/>
    <property type="match status" value="1"/>
</dbReference>
<feature type="domain" description="Heme haloperoxidase family profile" evidence="10">
    <location>
        <begin position="95"/>
        <end position="348"/>
    </location>
</feature>
<feature type="region of interest" description="Disordered" evidence="8">
    <location>
        <begin position="61"/>
        <end position="88"/>
    </location>
</feature>
<dbReference type="Proteomes" id="UP001497453">
    <property type="component" value="Chromosome 3"/>
</dbReference>
<feature type="signal peptide" evidence="9">
    <location>
        <begin position="1"/>
        <end position="16"/>
    </location>
</feature>
<comment type="cofactor">
    <cofactor evidence="1">
        <name>heme b</name>
        <dbReference type="ChEBI" id="CHEBI:60344"/>
    </cofactor>
</comment>
<evidence type="ECO:0000259" key="10">
    <source>
        <dbReference type="PROSITE" id="PS51405"/>
    </source>
</evidence>
<feature type="chain" id="PRO_5047278674" description="Heme haloperoxidase family profile domain-containing protein" evidence="9">
    <location>
        <begin position="17"/>
        <end position="491"/>
    </location>
</feature>
<keyword evidence="2" id="KW-0575">Peroxidase</keyword>
<dbReference type="Pfam" id="PF01328">
    <property type="entry name" value="Peroxidase_2"/>
    <property type="match status" value="1"/>
</dbReference>
<dbReference type="InterPro" id="IPR036851">
    <property type="entry name" value="Chloroperoxidase-like_sf"/>
</dbReference>
<gene>
    <name evidence="11" type="ORF">GFSPODELE1_LOCUS4393</name>
</gene>
<evidence type="ECO:0000256" key="4">
    <source>
        <dbReference type="ARBA" id="ARBA00022723"/>
    </source>
</evidence>
<dbReference type="PANTHER" id="PTHR33577">
    <property type="entry name" value="STERIGMATOCYSTIN BIOSYNTHESIS PEROXIDASE STCC-RELATED"/>
    <property type="match status" value="1"/>
</dbReference>
<dbReference type="EMBL" id="OZ037946">
    <property type="protein sequence ID" value="CAL1703083.1"/>
    <property type="molecule type" value="Genomic_DNA"/>
</dbReference>
<sequence length="491" mass="52744">MRLRYAALLFLPAAFAFPHFRGARDTAAVRDVLATLSQHPELMAQITSLQQKQQAELNAWKAQSKPDPSFNSTANQPQRRDEPNSVEGLKRFPEDEFPFIPPSKTDQRGPCPGMNALANHGYLPRNGIVNVLQVFEAVDRVFNMAVDLAAFLTIPALVSNGDIQTLTFSIGGADPRTNSLGDLGGILGTETGLDGHGRSSEGDVSATRCDFYLCAGDNHNMQPELFSQLLRVAESHSSPGETLFSVPVMQEHFHNRYAHSRSHNPNFYFMPPSGLVVMGANYFYPGFYTNGTFAPASGGLTGANLASVASFVGAKIGDDGGITYVPERIPPQGWYRRGFPLNLVETLTGILSIYLVPEPVEFGGNAGSVDSFVPGSGLLPSNVSGKDGLGCFLYNALYANLAGEFENAVFDIEGVINSVLGFFGPATSTFLSLQCTPNYPEETSPDRYGGFETFLKATEKLPGAPKKQACLDAGAGHLECNSQTNVYGGSS</sequence>
<keyword evidence="4" id="KW-0479">Metal-binding</keyword>
<organism evidence="11 12">
    <name type="scientific">Somion occarium</name>
    <dbReference type="NCBI Taxonomy" id="3059160"/>
    <lineage>
        <taxon>Eukaryota</taxon>
        <taxon>Fungi</taxon>
        <taxon>Dikarya</taxon>
        <taxon>Basidiomycota</taxon>
        <taxon>Agaricomycotina</taxon>
        <taxon>Agaricomycetes</taxon>
        <taxon>Polyporales</taxon>
        <taxon>Cerrenaceae</taxon>
        <taxon>Somion</taxon>
    </lineage>
</organism>
<evidence type="ECO:0000256" key="8">
    <source>
        <dbReference type="SAM" id="MobiDB-lite"/>
    </source>
</evidence>
<dbReference type="Gene3D" id="1.10.489.10">
    <property type="entry name" value="Chloroperoxidase-like"/>
    <property type="match status" value="1"/>
</dbReference>
<evidence type="ECO:0000256" key="5">
    <source>
        <dbReference type="ARBA" id="ARBA00023002"/>
    </source>
</evidence>
<keyword evidence="12" id="KW-1185">Reference proteome</keyword>
<keyword evidence="6" id="KW-0408">Iron</keyword>
<keyword evidence="9" id="KW-0732">Signal</keyword>
<keyword evidence="5" id="KW-0560">Oxidoreductase</keyword>
<evidence type="ECO:0000313" key="12">
    <source>
        <dbReference type="Proteomes" id="UP001497453"/>
    </source>
</evidence>
<evidence type="ECO:0000256" key="2">
    <source>
        <dbReference type="ARBA" id="ARBA00022559"/>
    </source>
</evidence>
<evidence type="ECO:0000313" key="11">
    <source>
        <dbReference type="EMBL" id="CAL1703083.1"/>
    </source>
</evidence>
<comment type="similarity">
    <text evidence="7">Belongs to the chloroperoxidase family.</text>
</comment>
<proteinExistence type="inferred from homology"/>
<evidence type="ECO:0000256" key="7">
    <source>
        <dbReference type="ARBA" id="ARBA00025795"/>
    </source>
</evidence>
<protein>
    <recommendedName>
        <fullName evidence="10">Heme haloperoxidase family profile domain-containing protein</fullName>
    </recommendedName>
</protein>
<feature type="compositionally biased region" description="Basic and acidic residues" evidence="8">
    <location>
        <begin position="78"/>
        <end position="88"/>
    </location>
</feature>
<evidence type="ECO:0000256" key="1">
    <source>
        <dbReference type="ARBA" id="ARBA00001970"/>
    </source>
</evidence>
<name>A0ABP1D5B1_9APHY</name>
<reference evidence="12" key="1">
    <citation type="submission" date="2024-04" db="EMBL/GenBank/DDBJ databases">
        <authorList>
            <person name="Shaw F."/>
            <person name="Minotto A."/>
        </authorList>
    </citation>
    <scope>NUCLEOTIDE SEQUENCE [LARGE SCALE GENOMIC DNA]</scope>
</reference>